<proteinExistence type="predicted"/>
<organism evidence="1 2">
    <name type="scientific">Paraburkholderia graminis (strain ATCC 700544 / DSM 17151 / LMG 18924 / NCIMB 13744 / C4D1M)</name>
    <dbReference type="NCBI Taxonomy" id="396598"/>
    <lineage>
        <taxon>Bacteria</taxon>
        <taxon>Pseudomonadati</taxon>
        <taxon>Pseudomonadota</taxon>
        <taxon>Betaproteobacteria</taxon>
        <taxon>Burkholderiales</taxon>
        <taxon>Burkholderiaceae</taxon>
        <taxon>Paraburkholderia</taxon>
    </lineage>
</organism>
<gene>
    <name evidence="1" type="ORF">BgramDRAFT_4488</name>
</gene>
<protein>
    <submittedName>
        <fullName evidence="1">Uncharacterized protein</fullName>
    </submittedName>
</protein>
<name>B1G573_PARG4</name>
<dbReference type="EMBL" id="ABLD01000015">
    <property type="protein sequence ID" value="EDT08834.1"/>
    <property type="molecule type" value="Genomic_DNA"/>
</dbReference>
<dbReference type="AlphaFoldDB" id="B1G573"/>
<dbReference type="AntiFam" id="ANF00142">
    <property type="entry name" value="Shadow ORF (opposite yadG)"/>
</dbReference>
<dbReference type="AntiFam" id="ANF00095">
    <property type="entry name" value="Shadow ORF (opposite ABC transporters)"/>
</dbReference>
<comment type="caution">
    <text evidence="1">The sequence shown here is derived from an EMBL/GenBank/DDBJ whole genome shotgun (WGS) entry which is preliminary data.</text>
</comment>
<dbReference type="Proteomes" id="UP000005045">
    <property type="component" value="Unassembled WGS sequence"/>
</dbReference>
<reference evidence="1 2" key="1">
    <citation type="submission" date="2008-03" db="EMBL/GenBank/DDBJ databases">
        <title>Sequencing of the draft genome and assembly of Burkholderia graminis C4D1M.</title>
        <authorList>
            <consortium name="US DOE Joint Genome Institute (JGI-PGF)"/>
            <person name="Copeland A."/>
            <person name="Lucas S."/>
            <person name="Lapidus A."/>
            <person name="Glavina del Rio T."/>
            <person name="Dalin E."/>
            <person name="Tice H."/>
            <person name="Bruce D."/>
            <person name="Goodwin L."/>
            <person name="Pitluck S."/>
            <person name="Larimer F."/>
            <person name="Land M.L."/>
            <person name="Hauser L."/>
            <person name="Tiedje J."/>
            <person name="Richardson P."/>
        </authorList>
    </citation>
    <scope>NUCLEOTIDE SEQUENCE [LARGE SCALE GENOMIC DNA]</scope>
    <source>
        <strain evidence="2">ATCC 700544 / DSM 17151 / LMG 18924 / NCIMB 13744 / C4D1M</strain>
    </source>
</reference>
<sequence length="229" mass="26980">MRDENHRTSVIAKTAHDAEQQLDFAFIERRGRLVHDDHLRIRRHRACERNHLLNRCGIFAYGLLHIDLQSERFEQFVRAALHGFPVDQPEAARLASEKDVLRDRAERHQIDFLVDRADARLARFLRRAEIGFASVEANRARAFPIRAGEDLDERRFARAVLTDQRMHFARRHGQPRAFQRGDTAERDVDVLHVEQRSLSHRASSIIERTETTKRALWKKRPRRHRAVVQ</sequence>
<keyword evidence="2" id="KW-1185">Reference proteome</keyword>
<evidence type="ECO:0000313" key="2">
    <source>
        <dbReference type="Proteomes" id="UP000005045"/>
    </source>
</evidence>
<accession>B1G573</accession>
<evidence type="ECO:0000313" key="1">
    <source>
        <dbReference type="EMBL" id="EDT08834.1"/>
    </source>
</evidence>